<feature type="chain" id="PRO_5042949326" evidence="1">
    <location>
        <begin position="17"/>
        <end position="72"/>
    </location>
</feature>
<evidence type="ECO:0000313" key="2">
    <source>
        <dbReference type="EMBL" id="GMR35442.1"/>
    </source>
</evidence>
<dbReference type="AlphaFoldDB" id="A0AAN4ZCX0"/>
<evidence type="ECO:0000313" key="3">
    <source>
        <dbReference type="Proteomes" id="UP001328107"/>
    </source>
</evidence>
<protein>
    <submittedName>
        <fullName evidence="2">Uncharacterized protein</fullName>
    </submittedName>
</protein>
<dbReference type="EMBL" id="BTRK01000002">
    <property type="protein sequence ID" value="GMR35442.1"/>
    <property type="molecule type" value="Genomic_DNA"/>
</dbReference>
<proteinExistence type="predicted"/>
<sequence>ILMKLKASFTWNLTHAAVVYGVVQGGVVQCKISDEELCSGANCNDQTKYGEDLKDSGNCLFLRLLRNDSGIL</sequence>
<keyword evidence="1" id="KW-0732">Signal</keyword>
<feature type="non-terminal residue" evidence="2">
    <location>
        <position position="1"/>
    </location>
</feature>
<comment type="caution">
    <text evidence="2">The sequence shown here is derived from an EMBL/GenBank/DDBJ whole genome shotgun (WGS) entry which is preliminary data.</text>
</comment>
<name>A0AAN4ZCX0_9BILA</name>
<dbReference type="Proteomes" id="UP001328107">
    <property type="component" value="Unassembled WGS sequence"/>
</dbReference>
<reference evidence="3" key="1">
    <citation type="submission" date="2022-10" db="EMBL/GenBank/DDBJ databases">
        <title>Genome assembly of Pristionchus species.</title>
        <authorList>
            <person name="Yoshida K."/>
            <person name="Sommer R.J."/>
        </authorList>
    </citation>
    <scope>NUCLEOTIDE SEQUENCE [LARGE SCALE GENOMIC DNA]</scope>
    <source>
        <strain evidence="3">RS5460</strain>
    </source>
</reference>
<gene>
    <name evidence="2" type="ORF">PMAYCL1PPCAC_05637</name>
</gene>
<accession>A0AAN4ZCX0</accession>
<feature type="signal peptide" evidence="1">
    <location>
        <begin position="1"/>
        <end position="16"/>
    </location>
</feature>
<organism evidence="2 3">
    <name type="scientific">Pristionchus mayeri</name>
    <dbReference type="NCBI Taxonomy" id="1317129"/>
    <lineage>
        <taxon>Eukaryota</taxon>
        <taxon>Metazoa</taxon>
        <taxon>Ecdysozoa</taxon>
        <taxon>Nematoda</taxon>
        <taxon>Chromadorea</taxon>
        <taxon>Rhabditida</taxon>
        <taxon>Rhabditina</taxon>
        <taxon>Diplogasteromorpha</taxon>
        <taxon>Diplogasteroidea</taxon>
        <taxon>Neodiplogasteridae</taxon>
        <taxon>Pristionchus</taxon>
    </lineage>
</organism>
<keyword evidence="3" id="KW-1185">Reference proteome</keyword>
<evidence type="ECO:0000256" key="1">
    <source>
        <dbReference type="SAM" id="SignalP"/>
    </source>
</evidence>
<feature type="non-terminal residue" evidence="2">
    <location>
        <position position="72"/>
    </location>
</feature>